<evidence type="ECO:0000313" key="2">
    <source>
        <dbReference type="Proteomes" id="UP001155182"/>
    </source>
</evidence>
<proteinExistence type="predicted"/>
<name>A0A9X2F3L4_9SPHI</name>
<organism evidence="1 2">
    <name type="scientific">Solitalea agri</name>
    <dbReference type="NCBI Taxonomy" id="2953739"/>
    <lineage>
        <taxon>Bacteria</taxon>
        <taxon>Pseudomonadati</taxon>
        <taxon>Bacteroidota</taxon>
        <taxon>Sphingobacteriia</taxon>
        <taxon>Sphingobacteriales</taxon>
        <taxon>Sphingobacteriaceae</taxon>
        <taxon>Solitalea</taxon>
    </lineage>
</organism>
<dbReference type="RefSeq" id="WP_252588268.1">
    <property type="nucleotide sequence ID" value="NZ_JAMWYS010000036.1"/>
</dbReference>
<keyword evidence="2" id="KW-1185">Reference proteome</keyword>
<dbReference type="GO" id="GO:0016787">
    <property type="term" value="F:hydrolase activity"/>
    <property type="evidence" value="ECO:0007669"/>
    <property type="project" value="UniProtKB-KW"/>
</dbReference>
<reference evidence="1" key="1">
    <citation type="submission" date="2022-06" db="EMBL/GenBank/DDBJ databases">
        <title>Solitalea sp. MAHUQ-68 isolated from rhizospheric soil.</title>
        <authorList>
            <person name="Huq M.A."/>
        </authorList>
    </citation>
    <scope>NUCLEOTIDE SEQUENCE</scope>
    <source>
        <strain evidence="1">MAHUQ-68</strain>
    </source>
</reference>
<accession>A0A9X2F3L4</accession>
<dbReference type="InterPro" id="IPR010662">
    <property type="entry name" value="RBBP9/YdeN"/>
</dbReference>
<gene>
    <name evidence="1" type="ORF">NF867_12130</name>
</gene>
<dbReference type="InterPro" id="IPR029058">
    <property type="entry name" value="AB_hydrolase_fold"/>
</dbReference>
<dbReference type="EMBL" id="JAMWYS010000036">
    <property type="protein sequence ID" value="MCO4293614.1"/>
    <property type="molecule type" value="Genomic_DNA"/>
</dbReference>
<dbReference type="Proteomes" id="UP001155182">
    <property type="component" value="Unassembled WGS sequence"/>
</dbReference>
<keyword evidence="1" id="KW-0378">Hydrolase</keyword>
<dbReference type="SUPFAM" id="SSF53474">
    <property type="entry name" value="alpha/beta-Hydrolases"/>
    <property type="match status" value="1"/>
</dbReference>
<evidence type="ECO:0000313" key="1">
    <source>
        <dbReference type="EMBL" id="MCO4293614.1"/>
    </source>
</evidence>
<sequence length="182" mass="20432">MDKIEFEAEVVIIPGLNNSGEQHWQTHWANKYGFTRIDQKDWDKPKSTDWINALDQQLNKLNDKPIILVAHSLGCITAALWAQSTSRKIKAALLVAPADTEAKGMPSEIQSFKPIPLERLPFKSIVVASTNDNYVSLQRANNFAQSWGSEFINVGAVGHINSDSNLGEWELGLELLKELDRY</sequence>
<dbReference type="Pfam" id="PF06821">
    <property type="entry name" value="Ser_hydrolase"/>
    <property type="match status" value="1"/>
</dbReference>
<protein>
    <submittedName>
        <fullName evidence="1">Alpha/beta hydrolase</fullName>
    </submittedName>
</protein>
<dbReference type="Gene3D" id="3.40.50.1820">
    <property type="entry name" value="alpha/beta hydrolase"/>
    <property type="match status" value="1"/>
</dbReference>
<comment type="caution">
    <text evidence="1">The sequence shown here is derived from an EMBL/GenBank/DDBJ whole genome shotgun (WGS) entry which is preliminary data.</text>
</comment>
<dbReference type="AlphaFoldDB" id="A0A9X2F3L4"/>